<dbReference type="Pfam" id="PF07973">
    <property type="entry name" value="tRNA_SAD"/>
    <property type="match status" value="1"/>
</dbReference>
<keyword evidence="4 9" id="KW-0547">Nucleotide-binding</keyword>
<dbReference type="Gene3D" id="3.30.54.20">
    <property type="match status" value="1"/>
</dbReference>
<dbReference type="NCBIfam" id="NF002436">
    <property type="entry name" value="PRK01584.1"/>
    <property type="match status" value="1"/>
</dbReference>
<dbReference type="InterPro" id="IPR018165">
    <property type="entry name" value="Ala-tRNA-synth_IIc_core"/>
</dbReference>
<dbReference type="SUPFAM" id="SSF55681">
    <property type="entry name" value="Class II aaRS and biotin synthetases"/>
    <property type="match status" value="1"/>
</dbReference>
<dbReference type="NCBIfam" id="TIGR00344">
    <property type="entry name" value="alaS"/>
    <property type="match status" value="1"/>
</dbReference>
<dbReference type="InterPro" id="IPR018162">
    <property type="entry name" value="Ala-tRNA-ligase_IIc_anticod-bd"/>
</dbReference>
<sequence>MTSTELRQKYLKFFQDKGHKIIPSASLIPPEEAELAGTERVLFTTAGMHPLIPYLMGKPHPEGKRLVNIQKCLRTDDIDEVGDSVHNTFFEMLGNWSLGDPASPDGIGSGGYWKEEAISWSYEFLINELKLDAKRIYVSVFAGDSDAPFDQESYDIWRKLGVSENHIFKYGKSENWWPTGGEKPGPQGPDTEMFYDTLPSSGQVNPAKDSSRFVEIWNDVFMQYERQGDGSYSELKQKNVDTGMGLERILKVLQNAPSIYETDVFLPLMKKIEDMSNHFSQSSARIVADHIRASVFLISDGVTPSNVERGYILRRLIRRTIRHAPLLKIKSDFIEPLVKTIVDTYESIYPNLVEHQKLIAKTLQDEQLKFKKALDIGTRQFEKITGNVSANDAFDLYQNFGFPIELTIELAREKNKKVDTGGFEKLLKKHQELSRSAGQKTKGGLAVQSDQAAKLHSATHLMHQALRDVLGSHVHQIGSHITGERLRFDFTHHSKMTDEQIKSVEEIVNEKISKNLQINKKIMPKKAAEELGAIGLFDDKYTDMVNIYYMGTSADIKKAYSKEFCGGPHAALTGEIGKFRIIKEESSGSGQRRIYATINE</sequence>
<evidence type="ECO:0000259" key="10">
    <source>
        <dbReference type="PROSITE" id="PS50860"/>
    </source>
</evidence>
<dbReference type="PANTHER" id="PTHR11777:SF9">
    <property type="entry name" value="ALANINE--TRNA LIGASE, CYTOPLASMIC"/>
    <property type="match status" value="1"/>
</dbReference>
<dbReference type="STRING" id="1618408.UU23_C0004G0055"/>
<dbReference type="InterPro" id="IPR012947">
    <property type="entry name" value="tRNA_SAD"/>
</dbReference>
<comment type="subcellular location">
    <subcellularLocation>
        <location evidence="9">Cytoplasm</location>
    </subcellularLocation>
</comment>
<evidence type="ECO:0000256" key="5">
    <source>
        <dbReference type="ARBA" id="ARBA00022840"/>
    </source>
</evidence>
<keyword evidence="7 9" id="KW-0648">Protein biosynthesis</keyword>
<keyword evidence="9" id="KW-0479">Metal-binding</keyword>
<comment type="domain">
    <text evidence="9">Consists of three domains; the N-terminal catalytic domain, the editing domain and the C-terminal C-Ala domain. The editing domain removes incorrectly charged amino acids, while the C-Ala domain, along with tRNA(Ala), serves as a bridge to cooperatively bring together the editing and aminoacylation centers thus stimulating deacylation of misacylated tRNAs.</text>
</comment>
<feature type="domain" description="Alanyl-transfer RNA synthetases family profile" evidence="10">
    <location>
        <begin position="1"/>
        <end position="600"/>
    </location>
</feature>
<evidence type="ECO:0000313" key="11">
    <source>
        <dbReference type="EMBL" id="KKR78073.1"/>
    </source>
</evidence>
<organism evidence="11 12">
    <name type="scientific">Candidatus Curtissbacteria bacterium GW2011_GWA1_40_9</name>
    <dbReference type="NCBI Taxonomy" id="1618408"/>
    <lineage>
        <taxon>Bacteria</taxon>
        <taxon>Candidatus Curtissiibacteriota</taxon>
    </lineage>
</organism>
<dbReference type="PANTHER" id="PTHR11777">
    <property type="entry name" value="ALANYL-TRNA SYNTHETASE"/>
    <property type="match status" value="1"/>
</dbReference>
<evidence type="ECO:0000256" key="3">
    <source>
        <dbReference type="ARBA" id="ARBA00022598"/>
    </source>
</evidence>
<keyword evidence="6 9" id="KW-0694">RNA-binding</keyword>
<feature type="binding site" evidence="9">
    <location>
        <position position="456"/>
    </location>
    <ligand>
        <name>Zn(2+)</name>
        <dbReference type="ChEBI" id="CHEBI:29105"/>
    </ligand>
</feature>
<dbReference type="GO" id="GO:0002161">
    <property type="term" value="F:aminoacyl-tRNA deacylase activity"/>
    <property type="evidence" value="ECO:0007669"/>
    <property type="project" value="TreeGrafter"/>
</dbReference>
<gene>
    <name evidence="9" type="primary">alaS</name>
    <name evidence="11" type="ORF">UU23_C0004G0055</name>
</gene>
<evidence type="ECO:0000256" key="4">
    <source>
        <dbReference type="ARBA" id="ARBA00022741"/>
    </source>
</evidence>
<dbReference type="EMBL" id="LBZV01000004">
    <property type="protein sequence ID" value="KKR78073.1"/>
    <property type="molecule type" value="Genomic_DNA"/>
</dbReference>
<protein>
    <recommendedName>
        <fullName evidence="9">Alanine--tRNA ligase</fullName>
        <ecNumber evidence="9">6.1.1.7</ecNumber>
    </recommendedName>
    <alternativeName>
        <fullName evidence="9">Alanyl-tRNA synthetase</fullName>
        <shortName evidence="9">AlaRS</shortName>
    </alternativeName>
</protein>
<dbReference type="CDD" id="cd00673">
    <property type="entry name" value="AlaRS_core"/>
    <property type="match status" value="1"/>
</dbReference>
<dbReference type="GO" id="GO:0008270">
    <property type="term" value="F:zinc ion binding"/>
    <property type="evidence" value="ECO:0007669"/>
    <property type="project" value="UniProtKB-UniRule"/>
</dbReference>
<accession>A0A0G0TM41</accession>
<dbReference type="InterPro" id="IPR050058">
    <property type="entry name" value="Ala-tRNA_ligase"/>
</dbReference>
<comment type="function">
    <text evidence="9">Catalyzes the attachment of alanine to tRNA(Ala) in a two-step reaction: alanine is first activated by ATP to form Ala-AMP and then transferred to the acceptor end of tRNA(Ala). Also edits incorrectly charged Ser-tRNA(Ala) and Gly-tRNA(Ala) via its editing domain.</text>
</comment>
<dbReference type="InterPro" id="IPR018163">
    <property type="entry name" value="Thr/Ala-tRNA-synth_IIc_edit"/>
</dbReference>
<evidence type="ECO:0000256" key="9">
    <source>
        <dbReference type="HAMAP-Rule" id="MF_00036"/>
    </source>
</evidence>
<dbReference type="InterPro" id="IPR023033">
    <property type="entry name" value="Ala_tRNA_ligase_euk/bac"/>
</dbReference>
<dbReference type="AlphaFoldDB" id="A0A0G0TM41"/>
<dbReference type="FunFam" id="3.30.980.10:FF:000004">
    <property type="entry name" value="Alanine--tRNA ligase, cytoplasmic"/>
    <property type="match status" value="1"/>
</dbReference>
<dbReference type="GO" id="GO:0004813">
    <property type="term" value="F:alanine-tRNA ligase activity"/>
    <property type="evidence" value="ECO:0007669"/>
    <property type="project" value="UniProtKB-UniRule"/>
</dbReference>
<keyword evidence="3 9" id="KW-0436">Ligase</keyword>
<dbReference type="SUPFAM" id="SSF55186">
    <property type="entry name" value="ThrRS/AlaRS common domain"/>
    <property type="match status" value="1"/>
</dbReference>
<dbReference type="Gene3D" id="3.30.930.10">
    <property type="entry name" value="Bira Bifunctional Protein, Domain 2"/>
    <property type="match status" value="1"/>
</dbReference>
<dbReference type="SUPFAM" id="SSF101353">
    <property type="entry name" value="Putative anticodon-binding domain of alanyl-tRNA synthetase (AlaRS)"/>
    <property type="match status" value="1"/>
</dbReference>
<comment type="cofactor">
    <cofactor evidence="9">
        <name>Zn(2+)</name>
        <dbReference type="ChEBI" id="CHEBI:29105"/>
    </cofactor>
    <text evidence="9">Binds 1 zinc ion per subunit.</text>
</comment>
<comment type="caution">
    <text evidence="11">The sequence shown here is derived from an EMBL/GenBank/DDBJ whole genome shotgun (WGS) entry which is preliminary data.</text>
</comment>
<dbReference type="PATRIC" id="fig|1618408.3.peg.301"/>
<keyword evidence="9" id="KW-0963">Cytoplasm</keyword>
<dbReference type="Gene3D" id="3.30.980.10">
    <property type="entry name" value="Threonyl-trna Synthetase, Chain A, domain 2"/>
    <property type="match status" value="1"/>
</dbReference>
<evidence type="ECO:0000256" key="7">
    <source>
        <dbReference type="ARBA" id="ARBA00022917"/>
    </source>
</evidence>
<dbReference type="GO" id="GO:0005829">
    <property type="term" value="C:cytosol"/>
    <property type="evidence" value="ECO:0007669"/>
    <property type="project" value="TreeGrafter"/>
</dbReference>
<feature type="binding site" evidence="9">
    <location>
        <position position="565"/>
    </location>
    <ligand>
        <name>Zn(2+)</name>
        <dbReference type="ChEBI" id="CHEBI:29105"/>
    </ligand>
</feature>
<keyword evidence="9" id="KW-0862">Zinc</keyword>
<dbReference type="PROSITE" id="PS50860">
    <property type="entry name" value="AA_TRNA_LIGASE_II_ALA"/>
    <property type="match status" value="1"/>
</dbReference>
<dbReference type="InterPro" id="IPR045864">
    <property type="entry name" value="aa-tRNA-synth_II/BPL/LPL"/>
</dbReference>
<dbReference type="EC" id="6.1.1.7" evidence="9"/>
<keyword evidence="8 9" id="KW-0030">Aminoacyl-tRNA synthetase</keyword>
<evidence type="ECO:0000256" key="6">
    <source>
        <dbReference type="ARBA" id="ARBA00022884"/>
    </source>
</evidence>
<feature type="binding site" evidence="9">
    <location>
        <position position="569"/>
    </location>
    <ligand>
        <name>Zn(2+)</name>
        <dbReference type="ChEBI" id="CHEBI:29105"/>
    </ligand>
</feature>
<proteinExistence type="inferred from homology"/>
<keyword evidence="5 9" id="KW-0067">ATP-binding</keyword>
<evidence type="ECO:0000256" key="2">
    <source>
        <dbReference type="ARBA" id="ARBA00022555"/>
    </source>
</evidence>
<dbReference type="SMART" id="SM00863">
    <property type="entry name" value="tRNA_SAD"/>
    <property type="match status" value="1"/>
</dbReference>
<comment type="catalytic activity">
    <reaction evidence="9">
        <text>tRNA(Ala) + L-alanine + ATP = L-alanyl-tRNA(Ala) + AMP + diphosphate</text>
        <dbReference type="Rhea" id="RHEA:12540"/>
        <dbReference type="Rhea" id="RHEA-COMP:9657"/>
        <dbReference type="Rhea" id="RHEA-COMP:9923"/>
        <dbReference type="ChEBI" id="CHEBI:30616"/>
        <dbReference type="ChEBI" id="CHEBI:33019"/>
        <dbReference type="ChEBI" id="CHEBI:57972"/>
        <dbReference type="ChEBI" id="CHEBI:78442"/>
        <dbReference type="ChEBI" id="CHEBI:78497"/>
        <dbReference type="ChEBI" id="CHEBI:456215"/>
        <dbReference type="EC" id="6.1.1.7"/>
    </reaction>
</comment>
<evidence type="ECO:0000256" key="8">
    <source>
        <dbReference type="ARBA" id="ARBA00023146"/>
    </source>
</evidence>
<dbReference type="InterPro" id="IPR018164">
    <property type="entry name" value="Ala-tRNA-synth_IIc_N"/>
</dbReference>
<evidence type="ECO:0000313" key="12">
    <source>
        <dbReference type="Proteomes" id="UP000034292"/>
    </source>
</evidence>
<dbReference type="InterPro" id="IPR002318">
    <property type="entry name" value="Ala-tRNA-lgiase_IIc"/>
</dbReference>
<dbReference type="Pfam" id="PF01411">
    <property type="entry name" value="tRNA-synt_2c"/>
    <property type="match status" value="1"/>
</dbReference>
<comment type="similarity">
    <text evidence="1 9">Belongs to the class-II aminoacyl-tRNA synthetase family.</text>
</comment>
<dbReference type="HAMAP" id="MF_00036_B">
    <property type="entry name" value="Ala_tRNA_synth_B"/>
    <property type="match status" value="1"/>
</dbReference>
<dbReference type="PRINTS" id="PR00980">
    <property type="entry name" value="TRNASYNTHALA"/>
</dbReference>
<evidence type="ECO:0000256" key="1">
    <source>
        <dbReference type="ARBA" id="ARBA00008226"/>
    </source>
</evidence>
<keyword evidence="2 9" id="KW-0820">tRNA-binding</keyword>
<name>A0A0G0TM41_9BACT</name>
<dbReference type="GO" id="GO:0006419">
    <property type="term" value="P:alanyl-tRNA aminoacylation"/>
    <property type="evidence" value="ECO:0007669"/>
    <property type="project" value="UniProtKB-UniRule"/>
</dbReference>
<feature type="binding site" evidence="9">
    <location>
        <position position="460"/>
    </location>
    <ligand>
        <name>Zn(2+)</name>
        <dbReference type="ChEBI" id="CHEBI:29105"/>
    </ligand>
</feature>
<dbReference type="GO" id="GO:0005524">
    <property type="term" value="F:ATP binding"/>
    <property type="evidence" value="ECO:0007669"/>
    <property type="project" value="UniProtKB-UniRule"/>
</dbReference>
<reference evidence="11 12" key="1">
    <citation type="journal article" date="2015" name="Nature">
        <title>rRNA introns, odd ribosomes, and small enigmatic genomes across a large radiation of phyla.</title>
        <authorList>
            <person name="Brown C.T."/>
            <person name="Hug L.A."/>
            <person name="Thomas B.C."/>
            <person name="Sharon I."/>
            <person name="Castelle C.J."/>
            <person name="Singh A."/>
            <person name="Wilkins M.J."/>
            <person name="Williams K.H."/>
            <person name="Banfield J.F."/>
        </authorList>
    </citation>
    <scope>NUCLEOTIDE SEQUENCE [LARGE SCALE GENOMIC DNA]</scope>
</reference>
<dbReference type="Proteomes" id="UP000034292">
    <property type="component" value="Unassembled WGS sequence"/>
</dbReference>
<dbReference type="GO" id="GO:0000049">
    <property type="term" value="F:tRNA binding"/>
    <property type="evidence" value="ECO:0007669"/>
    <property type="project" value="UniProtKB-KW"/>
</dbReference>